<feature type="region of interest" description="Disordered" evidence="1">
    <location>
        <begin position="1"/>
        <end position="42"/>
    </location>
</feature>
<reference evidence="3 4" key="1">
    <citation type="submission" date="2019-07" db="EMBL/GenBank/DDBJ databases">
        <title>Pseudomonas mangiferae sp. nov., isolated from bark of mango tree in Thailand.</title>
        <authorList>
            <person name="Srisuk N."/>
            <person name="Anurat P."/>
        </authorList>
    </citation>
    <scope>NUCLEOTIDE SEQUENCE [LARGE SCALE GENOMIC DNA]</scope>
    <source>
        <strain evidence="3 4">DMKU_BBB3-04</strain>
    </source>
</reference>
<dbReference type="SUPFAM" id="SSF53300">
    <property type="entry name" value="vWA-like"/>
    <property type="match status" value="1"/>
</dbReference>
<dbReference type="EMBL" id="VJOY01000001">
    <property type="protein sequence ID" value="TRX76666.1"/>
    <property type="molecule type" value="Genomic_DNA"/>
</dbReference>
<evidence type="ECO:0000259" key="2">
    <source>
        <dbReference type="PROSITE" id="PS50234"/>
    </source>
</evidence>
<organism evidence="3 4">
    <name type="scientific">Pseudomonas mangiferae</name>
    <dbReference type="NCBI Taxonomy" id="2593654"/>
    <lineage>
        <taxon>Bacteria</taxon>
        <taxon>Pseudomonadati</taxon>
        <taxon>Pseudomonadota</taxon>
        <taxon>Gammaproteobacteria</taxon>
        <taxon>Pseudomonadales</taxon>
        <taxon>Pseudomonadaceae</taxon>
        <taxon>Pseudomonas</taxon>
    </lineage>
</organism>
<dbReference type="Proteomes" id="UP000315235">
    <property type="component" value="Unassembled WGS sequence"/>
</dbReference>
<dbReference type="Pfam" id="PF13519">
    <property type="entry name" value="VWA_2"/>
    <property type="match status" value="1"/>
</dbReference>
<protein>
    <submittedName>
        <fullName evidence="3">VWA domain-containing protein</fullName>
    </submittedName>
</protein>
<keyword evidence="4" id="KW-1185">Reference proteome</keyword>
<gene>
    <name evidence="3" type="ORF">FM069_01190</name>
</gene>
<dbReference type="OrthoDB" id="7021765at2"/>
<comment type="caution">
    <text evidence="3">The sequence shown here is derived from an EMBL/GenBank/DDBJ whole genome shotgun (WGS) entry which is preliminary data.</text>
</comment>
<dbReference type="Gene3D" id="3.40.50.410">
    <property type="entry name" value="von Willebrand factor, type A domain"/>
    <property type="match status" value="1"/>
</dbReference>
<sequence>MAKKDLSIRPAPAATGADARPRPGAATGGSQGPRTAGPHAGRIDWVATLARGRPRRRADLIRPARRADGGECWVVIVDASASTRRQGALGRAKALLSALFEQAYRQRVQLAILQAGGREARWAWLDRKASASLRDWLDGLGAGGGTPLDDALDQAFQWLDRRERQKPAERQRLLILTDGRLRELPAVGPSPCPTVLIDTESGPIRLGRGRLLAERLRADYRSLE</sequence>
<dbReference type="InterPro" id="IPR052989">
    <property type="entry name" value="Mg-chelatase_DI-like"/>
</dbReference>
<accession>A0A553H4M1</accession>
<dbReference type="PANTHER" id="PTHR35023:SF1">
    <property type="entry name" value="MG-PROTOPORPHYRIN IX CHELATASE"/>
    <property type="match status" value="1"/>
</dbReference>
<evidence type="ECO:0000313" key="4">
    <source>
        <dbReference type="Proteomes" id="UP000315235"/>
    </source>
</evidence>
<proteinExistence type="predicted"/>
<evidence type="ECO:0000313" key="3">
    <source>
        <dbReference type="EMBL" id="TRX76666.1"/>
    </source>
</evidence>
<dbReference type="PROSITE" id="PS50234">
    <property type="entry name" value="VWFA"/>
    <property type="match status" value="1"/>
</dbReference>
<dbReference type="AlphaFoldDB" id="A0A553H4M1"/>
<feature type="domain" description="VWFA" evidence="2">
    <location>
        <begin position="72"/>
        <end position="224"/>
    </location>
</feature>
<dbReference type="InterPro" id="IPR036465">
    <property type="entry name" value="vWFA_dom_sf"/>
</dbReference>
<dbReference type="InterPro" id="IPR002035">
    <property type="entry name" value="VWF_A"/>
</dbReference>
<dbReference type="PANTHER" id="PTHR35023">
    <property type="entry name" value="CHELATASE-RELATED"/>
    <property type="match status" value="1"/>
</dbReference>
<evidence type="ECO:0000256" key="1">
    <source>
        <dbReference type="SAM" id="MobiDB-lite"/>
    </source>
</evidence>
<name>A0A553H4M1_9PSED</name>